<feature type="domain" description="Glycosyltransferase 2-like" evidence="4">
    <location>
        <begin position="178"/>
        <end position="340"/>
    </location>
</feature>
<dbReference type="Gene3D" id="3.90.550.10">
    <property type="entry name" value="Spore Coat Polysaccharide Biosynthesis Protein SpsA, Chain A"/>
    <property type="match status" value="1"/>
</dbReference>
<keyword evidence="6" id="KW-1185">Reference proteome</keyword>
<dbReference type="PANTHER" id="PTHR43630">
    <property type="entry name" value="POLY-BETA-1,6-N-ACETYL-D-GLUCOSAMINE SYNTHASE"/>
    <property type="match status" value="1"/>
</dbReference>
<feature type="transmembrane region" description="Helical" evidence="3">
    <location>
        <begin position="12"/>
        <end position="33"/>
    </location>
</feature>
<keyword evidence="3" id="KW-0812">Transmembrane</keyword>
<dbReference type="GO" id="GO:0016757">
    <property type="term" value="F:glycosyltransferase activity"/>
    <property type="evidence" value="ECO:0007669"/>
    <property type="project" value="UniProtKB-KW"/>
</dbReference>
<dbReference type="EMBL" id="JBHSQH010000001">
    <property type="protein sequence ID" value="MFC5970157.1"/>
    <property type="molecule type" value="Genomic_DNA"/>
</dbReference>
<accession>A0ABD5RII1</accession>
<keyword evidence="2 5" id="KW-0808">Transferase</keyword>
<dbReference type="InterPro" id="IPR001173">
    <property type="entry name" value="Glyco_trans_2-like"/>
</dbReference>
<dbReference type="CDD" id="cd06423">
    <property type="entry name" value="CESA_like"/>
    <property type="match status" value="1"/>
</dbReference>
<keyword evidence="3" id="KW-0472">Membrane</keyword>
<feature type="transmembrane region" description="Helical" evidence="3">
    <location>
        <begin position="133"/>
        <end position="154"/>
    </location>
</feature>
<dbReference type="Pfam" id="PF00535">
    <property type="entry name" value="Glycos_transf_2"/>
    <property type="match status" value="1"/>
</dbReference>
<feature type="transmembrane region" description="Helical" evidence="3">
    <location>
        <begin position="45"/>
        <end position="66"/>
    </location>
</feature>
<protein>
    <submittedName>
        <fullName evidence="5">Glycosyltransferase</fullName>
        <ecNumber evidence="5">2.4.-.-</ecNumber>
    </submittedName>
</protein>
<evidence type="ECO:0000259" key="4">
    <source>
        <dbReference type="Pfam" id="PF00535"/>
    </source>
</evidence>
<keyword evidence="1 5" id="KW-0328">Glycosyltransferase</keyword>
<evidence type="ECO:0000256" key="1">
    <source>
        <dbReference type="ARBA" id="ARBA00022676"/>
    </source>
</evidence>
<comment type="caution">
    <text evidence="5">The sequence shown here is derived from an EMBL/GenBank/DDBJ whole genome shotgun (WGS) entry which is preliminary data.</text>
</comment>
<dbReference type="AlphaFoldDB" id="A0ABD5RII1"/>
<keyword evidence="3" id="KW-1133">Transmembrane helix</keyword>
<sequence>MLSSALVGGYLLPSWLLLSCGAITLVVGAVLLASRRWGPTFDRVFGLRVPLWLCGAGGIVVVLSTVLHDAHALTVDSAFWVVVVGVSASTVLTTLAFQRAAASGTGPRLPLWVGVVSIAAVGVVAWLTSSTGAVFAAVFFASFATFFLYLWFVVPLAVYQHRSEQATLGPTESLPTVSVLVPAYNEEGYVGRCIDHLLDSDYPAEKFEVLVVDDGSTDGTFEEARAYAGGQVTVHSTVNEGKHAALNYGLERTDGDIVVVVDADSFVQEDALSSAVATFQDEEVGGVASDVRVVNRRNGVSRIQTLEYILGINTFRRAFDFFGAIPVVPGCLGAFRREALVEAGGYDGDTLTEDFDLTIKVLRAGWTVKHTTAKVWTEAPYSWRDLYRQRLRWNRGNLEVLWKHRDVFVSDDTRYLHRFVFPFYVLTMLLAPLVGVLMLVAVTVGLLSGNGSEIAGMLAFFAFVGSLVTVLALRLEGESLRLVPYALPLVVAYPLFQAVVIAMSAVYTLSDTDRDWASVKRMAQDQTADRA</sequence>
<dbReference type="RefSeq" id="WP_247418851.1">
    <property type="nucleotide sequence ID" value="NZ_JALLGW010000002.1"/>
</dbReference>
<dbReference type="InterPro" id="IPR029044">
    <property type="entry name" value="Nucleotide-diphossugar_trans"/>
</dbReference>
<feature type="transmembrane region" description="Helical" evidence="3">
    <location>
        <begin position="454"/>
        <end position="473"/>
    </location>
</feature>
<organism evidence="5 6">
    <name type="scientific">Halomarina salina</name>
    <dbReference type="NCBI Taxonomy" id="1872699"/>
    <lineage>
        <taxon>Archaea</taxon>
        <taxon>Methanobacteriati</taxon>
        <taxon>Methanobacteriota</taxon>
        <taxon>Stenosarchaea group</taxon>
        <taxon>Halobacteria</taxon>
        <taxon>Halobacteriales</taxon>
        <taxon>Natronomonadaceae</taxon>
        <taxon>Halomarina</taxon>
    </lineage>
</organism>
<proteinExistence type="predicted"/>
<evidence type="ECO:0000256" key="3">
    <source>
        <dbReference type="SAM" id="Phobius"/>
    </source>
</evidence>
<dbReference type="Proteomes" id="UP001596099">
    <property type="component" value="Unassembled WGS sequence"/>
</dbReference>
<name>A0ABD5RII1_9EURY</name>
<gene>
    <name evidence="5" type="ORF">ACFPYI_02320</name>
</gene>
<feature type="transmembrane region" description="Helical" evidence="3">
    <location>
        <begin position="78"/>
        <end position="97"/>
    </location>
</feature>
<dbReference type="EC" id="2.4.-.-" evidence="5"/>
<evidence type="ECO:0000313" key="6">
    <source>
        <dbReference type="Proteomes" id="UP001596099"/>
    </source>
</evidence>
<evidence type="ECO:0000313" key="5">
    <source>
        <dbReference type="EMBL" id="MFC5970157.1"/>
    </source>
</evidence>
<dbReference type="SUPFAM" id="SSF53448">
    <property type="entry name" value="Nucleotide-diphospho-sugar transferases"/>
    <property type="match status" value="1"/>
</dbReference>
<reference evidence="5 6" key="1">
    <citation type="journal article" date="2019" name="Int. J. Syst. Evol. Microbiol.">
        <title>The Global Catalogue of Microorganisms (GCM) 10K type strain sequencing project: providing services to taxonomists for standard genome sequencing and annotation.</title>
        <authorList>
            <consortium name="The Broad Institute Genomics Platform"/>
            <consortium name="The Broad Institute Genome Sequencing Center for Infectious Disease"/>
            <person name="Wu L."/>
            <person name="Ma J."/>
        </authorList>
    </citation>
    <scope>NUCLEOTIDE SEQUENCE [LARGE SCALE GENOMIC DNA]</scope>
    <source>
        <strain evidence="5 6">CGMCC 1.12543</strain>
    </source>
</reference>
<feature type="transmembrane region" description="Helical" evidence="3">
    <location>
        <begin position="485"/>
        <end position="507"/>
    </location>
</feature>
<feature type="transmembrane region" description="Helical" evidence="3">
    <location>
        <begin position="109"/>
        <end position="127"/>
    </location>
</feature>
<evidence type="ECO:0000256" key="2">
    <source>
        <dbReference type="ARBA" id="ARBA00022679"/>
    </source>
</evidence>
<feature type="transmembrane region" description="Helical" evidence="3">
    <location>
        <begin position="423"/>
        <end position="448"/>
    </location>
</feature>
<dbReference type="PANTHER" id="PTHR43630:SF1">
    <property type="entry name" value="POLY-BETA-1,6-N-ACETYL-D-GLUCOSAMINE SYNTHASE"/>
    <property type="match status" value="1"/>
</dbReference>